<dbReference type="PANTHER" id="PTHR38600">
    <property type="entry name" value="TRANSCRIPTIONAL REGULATORY PROTEIN"/>
    <property type="match status" value="1"/>
</dbReference>
<dbReference type="SMART" id="SM00418">
    <property type="entry name" value="HTH_ARSR"/>
    <property type="match status" value="1"/>
</dbReference>
<dbReference type="InterPro" id="IPR036388">
    <property type="entry name" value="WH-like_DNA-bd_sf"/>
</dbReference>
<dbReference type="Proteomes" id="UP001226434">
    <property type="component" value="Unassembled WGS sequence"/>
</dbReference>
<gene>
    <name evidence="2" type="ORF">QJ048_11385</name>
</gene>
<proteinExistence type="predicted"/>
<sequence>MSIEARRDVFQAIADPTRRQIISLVAKQSMNLNAIAENFDISRPAISQHIKILTECGMIVIKKQGRERYCEAKLDKLVEVSAWVDQYKQFWNEKFNALDKYLHNIQLKNKTKNNSK</sequence>
<dbReference type="PROSITE" id="PS50987">
    <property type="entry name" value="HTH_ARSR_2"/>
    <property type="match status" value="1"/>
</dbReference>
<organism evidence="2 3">
    <name type="scientific">Pinibacter soli</name>
    <dbReference type="NCBI Taxonomy" id="3044211"/>
    <lineage>
        <taxon>Bacteria</taxon>
        <taxon>Pseudomonadati</taxon>
        <taxon>Bacteroidota</taxon>
        <taxon>Chitinophagia</taxon>
        <taxon>Chitinophagales</taxon>
        <taxon>Chitinophagaceae</taxon>
        <taxon>Pinibacter</taxon>
    </lineage>
</organism>
<reference evidence="2 3" key="1">
    <citation type="submission" date="2023-05" db="EMBL/GenBank/DDBJ databases">
        <title>Genome sequence of Pinibacter sp. MAH-24.</title>
        <authorList>
            <person name="Huq M.A."/>
        </authorList>
    </citation>
    <scope>NUCLEOTIDE SEQUENCE [LARGE SCALE GENOMIC DNA]</scope>
    <source>
        <strain evidence="2 3">MAH-24</strain>
    </source>
</reference>
<dbReference type="CDD" id="cd00090">
    <property type="entry name" value="HTH_ARSR"/>
    <property type="match status" value="1"/>
</dbReference>
<dbReference type="Gene3D" id="1.10.10.10">
    <property type="entry name" value="Winged helix-like DNA-binding domain superfamily/Winged helix DNA-binding domain"/>
    <property type="match status" value="1"/>
</dbReference>
<dbReference type="InterPro" id="IPR001845">
    <property type="entry name" value="HTH_ArsR_DNA-bd_dom"/>
</dbReference>
<feature type="domain" description="HTH arsR-type" evidence="1">
    <location>
        <begin position="1"/>
        <end position="92"/>
    </location>
</feature>
<dbReference type="InterPro" id="IPR036390">
    <property type="entry name" value="WH_DNA-bd_sf"/>
</dbReference>
<keyword evidence="3" id="KW-1185">Reference proteome</keyword>
<dbReference type="RefSeq" id="WP_282334478.1">
    <property type="nucleotide sequence ID" value="NZ_JASBRG010000007.1"/>
</dbReference>
<evidence type="ECO:0000313" key="2">
    <source>
        <dbReference type="EMBL" id="MDI3320381.1"/>
    </source>
</evidence>
<dbReference type="PANTHER" id="PTHR38600:SF1">
    <property type="entry name" value="TRANSCRIPTIONAL REGULATORY PROTEIN"/>
    <property type="match status" value="1"/>
</dbReference>
<evidence type="ECO:0000259" key="1">
    <source>
        <dbReference type="PROSITE" id="PS50987"/>
    </source>
</evidence>
<accession>A0ABT6RCT4</accession>
<dbReference type="EMBL" id="JASBRG010000007">
    <property type="protein sequence ID" value="MDI3320381.1"/>
    <property type="molecule type" value="Genomic_DNA"/>
</dbReference>
<name>A0ABT6RCT4_9BACT</name>
<dbReference type="Pfam" id="PF01022">
    <property type="entry name" value="HTH_5"/>
    <property type="match status" value="1"/>
</dbReference>
<protein>
    <submittedName>
        <fullName evidence="2">Metalloregulator ArsR/SmtB family transcription factor</fullName>
    </submittedName>
</protein>
<evidence type="ECO:0000313" key="3">
    <source>
        <dbReference type="Proteomes" id="UP001226434"/>
    </source>
</evidence>
<dbReference type="InterPro" id="IPR011991">
    <property type="entry name" value="ArsR-like_HTH"/>
</dbReference>
<dbReference type="PRINTS" id="PR00778">
    <property type="entry name" value="HTHARSR"/>
</dbReference>
<comment type="caution">
    <text evidence="2">The sequence shown here is derived from an EMBL/GenBank/DDBJ whole genome shotgun (WGS) entry which is preliminary data.</text>
</comment>
<dbReference type="NCBIfam" id="NF033788">
    <property type="entry name" value="HTH_metalloreg"/>
    <property type="match status" value="1"/>
</dbReference>
<dbReference type="SUPFAM" id="SSF46785">
    <property type="entry name" value="Winged helix' DNA-binding domain"/>
    <property type="match status" value="1"/>
</dbReference>